<feature type="repeat" description="WD" evidence="4">
    <location>
        <begin position="17"/>
        <end position="51"/>
    </location>
</feature>
<reference evidence="5" key="1">
    <citation type="submission" date="2025-08" db="UniProtKB">
        <authorList>
            <consortium name="Ensembl"/>
        </authorList>
    </citation>
    <scope>IDENTIFICATION</scope>
</reference>
<evidence type="ECO:0000313" key="6">
    <source>
        <dbReference type="Proteomes" id="UP000694701"/>
    </source>
</evidence>
<evidence type="ECO:0000313" key="5">
    <source>
        <dbReference type="Ensembl" id="ENSCCRP00020072647.1"/>
    </source>
</evidence>
<dbReference type="PANTHER" id="PTHR15622">
    <property type="entry name" value="WD40 REPEAT PROTEIN"/>
    <property type="match status" value="1"/>
</dbReference>
<dbReference type="GO" id="GO:0000209">
    <property type="term" value="P:protein polyubiquitination"/>
    <property type="evidence" value="ECO:0007669"/>
    <property type="project" value="TreeGrafter"/>
</dbReference>
<dbReference type="InterPro" id="IPR051983">
    <property type="entry name" value="WSB_SOCS-box_domain"/>
</dbReference>
<dbReference type="Proteomes" id="UP000694701">
    <property type="component" value="Unplaced"/>
</dbReference>
<keyword evidence="2" id="KW-0677">Repeat</keyword>
<protein>
    <submittedName>
        <fullName evidence="5">Uncharacterized protein</fullName>
    </submittedName>
</protein>
<accession>A0A8C2I0V4</accession>
<dbReference type="PROSITE" id="PS50294">
    <property type="entry name" value="WD_REPEATS_REGION"/>
    <property type="match status" value="1"/>
</dbReference>
<dbReference type="SMART" id="SM00320">
    <property type="entry name" value="WD40"/>
    <property type="match status" value="2"/>
</dbReference>
<dbReference type="Pfam" id="PF00400">
    <property type="entry name" value="WD40"/>
    <property type="match status" value="1"/>
</dbReference>
<evidence type="ECO:0000256" key="2">
    <source>
        <dbReference type="ARBA" id="ARBA00022737"/>
    </source>
</evidence>
<sequence length="93" mass="10386">AYILYHMVNECKLRFTLTGHLAPVRDLVFTPNGSLTLVSASRDKTLRIWDLAKKGASPHVLRGPDYWVFRCSISPDSSVIASVCNLDSVSFLF</sequence>
<dbReference type="InterPro" id="IPR036322">
    <property type="entry name" value="WD40_repeat_dom_sf"/>
</dbReference>
<evidence type="ECO:0000256" key="1">
    <source>
        <dbReference type="ARBA" id="ARBA00022574"/>
    </source>
</evidence>
<organism evidence="5 6">
    <name type="scientific">Cyprinus carpio</name>
    <name type="common">Common carp</name>
    <dbReference type="NCBI Taxonomy" id="7962"/>
    <lineage>
        <taxon>Eukaryota</taxon>
        <taxon>Metazoa</taxon>
        <taxon>Chordata</taxon>
        <taxon>Craniata</taxon>
        <taxon>Vertebrata</taxon>
        <taxon>Euteleostomi</taxon>
        <taxon>Actinopterygii</taxon>
        <taxon>Neopterygii</taxon>
        <taxon>Teleostei</taxon>
        <taxon>Ostariophysi</taxon>
        <taxon>Cypriniformes</taxon>
        <taxon>Cyprinidae</taxon>
        <taxon>Cyprininae</taxon>
        <taxon>Cyprinus</taxon>
    </lineage>
</organism>
<dbReference type="InterPro" id="IPR019775">
    <property type="entry name" value="WD40_repeat_CS"/>
</dbReference>
<dbReference type="PROSITE" id="PS50082">
    <property type="entry name" value="WD_REPEATS_2"/>
    <property type="match status" value="1"/>
</dbReference>
<dbReference type="AlphaFoldDB" id="A0A8C2I0V4"/>
<dbReference type="SUPFAM" id="SSF50978">
    <property type="entry name" value="WD40 repeat-like"/>
    <property type="match status" value="1"/>
</dbReference>
<dbReference type="Gene3D" id="2.130.10.10">
    <property type="entry name" value="YVTN repeat-like/Quinoprotein amine dehydrogenase"/>
    <property type="match status" value="1"/>
</dbReference>
<dbReference type="InterPro" id="IPR015943">
    <property type="entry name" value="WD40/YVTN_repeat-like_dom_sf"/>
</dbReference>
<name>A0A8C2I0V4_CYPCA</name>
<dbReference type="PROSITE" id="PS00678">
    <property type="entry name" value="WD_REPEATS_1"/>
    <property type="match status" value="1"/>
</dbReference>
<dbReference type="PANTHER" id="PTHR15622:SF1">
    <property type="entry name" value="WD REPEAT AND SOCS BOX-CONTAINING PROTEIN 2"/>
    <property type="match status" value="1"/>
</dbReference>
<evidence type="ECO:0000256" key="4">
    <source>
        <dbReference type="PROSITE-ProRule" id="PRU00221"/>
    </source>
</evidence>
<evidence type="ECO:0000256" key="3">
    <source>
        <dbReference type="ARBA" id="ARBA00022786"/>
    </source>
</evidence>
<proteinExistence type="predicted"/>
<keyword evidence="1 4" id="KW-0853">WD repeat</keyword>
<dbReference type="InterPro" id="IPR001680">
    <property type="entry name" value="WD40_rpt"/>
</dbReference>
<keyword evidence="3" id="KW-0833">Ubl conjugation pathway</keyword>
<dbReference type="Ensembl" id="ENSCCRT00020079772.1">
    <property type="protein sequence ID" value="ENSCCRP00020072647.1"/>
    <property type="gene ID" value="ENSCCRG00020033948.1"/>
</dbReference>